<dbReference type="EMBL" id="JBEHCU010011037">
    <property type="protein sequence ID" value="KAL1377341.1"/>
    <property type="molecule type" value="Genomic_DNA"/>
</dbReference>
<dbReference type="FunFam" id="2.30.29.30:FF:000118">
    <property type="entry name" value="GULP PTB domain containing engulfment adaptor 1"/>
    <property type="match status" value="1"/>
</dbReference>
<evidence type="ECO:0000313" key="8">
    <source>
        <dbReference type="EMBL" id="KAL1377341.1"/>
    </source>
</evidence>
<keyword evidence="9" id="KW-1185">Reference proteome</keyword>
<feature type="compositionally biased region" description="Low complexity" evidence="6">
    <location>
        <begin position="627"/>
        <end position="642"/>
    </location>
</feature>
<dbReference type="GO" id="GO:0005737">
    <property type="term" value="C:cytoplasm"/>
    <property type="evidence" value="ECO:0007669"/>
    <property type="project" value="UniProtKB-SubCell"/>
</dbReference>
<feature type="compositionally biased region" description="Low complexity" evidence="6">
    <location>
        <begin position="12"/>
        <end position="32"/>
    </location>
</feature>
<comment type="subcellular location">
    <subcellularLocation>
        <location evidence="1">Cytoplasm</location>
    </subcellularLocation>
</comment>
<protein>
    <recommendedName>
        <fullName evidence="7">PID domain-containing protein</fullName>
    </recommendedName>
</protein>
<keyword evidence="5" id="KW-0175">Coiled coil</keyword>
<feature type="compositionally biased region" description="Pro residues" evidence="6">
    <location>
        <begin position="439"/>
        <end position="451"/>
    </location>
</feature>
<dbReference type="Proteomes" id="UP001562425">
    <property type="component" value="Unassembled WGS sequence"/>
</dbReference>
<feature type="compositionally biased region" description="Basic and acidic residues" evidence="6">
    <location>
        <begin position="167"/>
        <end position="178"/>
    </location>
</feature>
<accession>A0ABD1CLV7</accession>
<feature type="region of interest" description="Disordered" evidence="6">
    <location>
        <begin position="360"/>
        <end position="494"/>
    </location>
</feature>
<feature type="coiled-coil region" evidence="5">
    <location>
        <begin position="225"/>
        <end position="252"/>
    </location>
</feature>
<evidence type="ECO:0000256" key="3">
    <source>
        <dbReference type="ARBA" id="ARBA00022907"/>
    </source>
</evidence>
<dbReference type="CDD" id="cd01273">
    <property type="entry name" value="PTB_CED-6"/>
    <property type="match status" value="1"/>
</dbReference>
<evidence type="ECO:0000259" key="7">
    <source>
        <dbReference type="PROSITE" id="PS01179"/>
    </source>
</evidence>
<evidence type="ECO:0000256" key="4">
    <source>
        <dbReference type="ARBA" id="ARBA00060944"/>
    </source>
</evidence>
<gene>
    <name evidence="8" type="ORF">pipiens_004188</name>
</gene>
<evidence type="ECO:0000256" key="1">
    <source>
        <dbReference type="ARBA" id="ARBA00004496"/>
    </source>
</evidence>
<dbReference type="SMART" id="SM00462">
    <property type="entry name" value="PTB"/>
    <property type="match status" value="1"/>
</dbReference>
<organism evidence="8 9">
    <name type="scientific">Culex pipiens pipiens</name>
    <name type="common">Northern house mosquito</name>
    <dbReference type="NCBI Taxonomy" id="38569"/>
    <lineage>
        <taxon>Eukaryota</taxon>
        <taxon>Metazoa</taxon>
        <taxon>Ecdysozoa</taxon>
        <taxon>Arthropoda</taxon>
        <taxon>Hexapoda</taxon>
        <taxon>Insecta</taxon>
        <taxon>Pterygota</taxon>
        <taxon>Neoptera</taxon>
        <taxon>Endopterygota</taxon>
        <taxon>Diptera</taxon>
        <taxon>Nematocera</taxon>
        <taxon>Culicoidea</taxon>
        <taxon>Culicidae</taxon>
        <taxon>Culicinae</taxon>
        <taxon>Culicini</taxon>
        <taxon>Culex</taxon>
        <taxon>Culex</taxon>
    </lineage>
</organism>
<evidence type="ECO:0000313" key="9">
    <source>
        <dbReference type="Proteomes" id="UP001562425"/>
    </source>
</evidence>
<dbReference type="PANTHER" id="PTHR11232:SF77">
    <property type="entry name" value="GULP PTB DOMAIN CONTAINING ENGULFMENT ADAPTOR 1"/>
    <property type="match status" value="1"/>
</dbReference>
<comment type="similarity">
    <text evidence="4">Belongs to the ced-6 family.</text>
</comment>
<reference evidence="8 9" key="1">
    <citation type="submission" date="2024-05" db="EMBL/GenBank/DDBJ databases">
        <title>Culex pipiens pipiens assembly and annotation.</title>
        <authorList>
            <person name="Alout H."/>
            <person name="Durand T."/>
        </authorList>
    </citation>
    <scope>NUCLEOTIDE SEQUENCE [LARGE SCALE GENOMIC DNA]</scope>
    <source>
        <strain evidence="8">HA-2024</strain>
        <tissue evidence="8">Whole body</tissue>
    </source>
</reference>
<feature type="compositionally biased region" description="Low complexity" evidence="6">
    <location>
        <begin position="726"/>
        <end position="740"/>
    </location>
</feature>
<feature type="region of interest" description="Disordered" evidence="6">
    <location>
        <begin position="154"/>
        <end position="179"/>
    </location>
</feature>
<dbReference type="InterPro" id="IPR051133">
    <property type="entry name" value="Adapter_Engulfment-Domain"/>
</dbReference>
<feature type="compositionally biased region" description="Low complexity" evidence="6">
    <location>
        <begin position="464"/>
        <end position="473"/>
    </location>
</feature>
<feature type="domain" description="PID" evidence="7">
    <location>
        <begin position="56"/>
        <end position="215"/>
    </location>
</feature>
<dbReference type="SUPFAM" id="SSF50729">
    <property type="entry name" value="PH domain-like"/>
    <property type="match status" value="1"/>
</dbReference>
<feature type="compositionally biased region" description="Low complexity" evidence="6">
    <location>
        <begin position="413"/>
        <end position="429"/>
    </location>
</feature>
<name>A0ABD1CLV7_CULPP</name>
<dbReference type="InterPro" id="IPR006020">
    <property type="entry name" value="PTB/PI_dom"/>
</dbReference>
<feature type="compositionally biased region" description="Polar residues" evidence="6">
    <location>
        <begin position="687"/>
        <end position="700"/>
    </location>
</feature>
<feature type="region of interest" description="Disordered" evidence="6">
    <location>
        <begin position="11"/>
        <end position="41"/>
    </location>
</feature>
<keyword evidence="3" id="KW-0581">Phagocytosis</keyword>
<dbReference type="PROSITE" id="PS01179">
    <property type="entry name" value="PID"/>
    <property type="match status" value="1"/>
</dbReference>
<keyword evidence="2" id="KW-0963">Cytoplasm</keyword>
<evidence type="ECO:0000256" key="5">
    <source>
        <dbReference type="SAM" id="Coils"/>
    </source>
</evidence>
<dbReference type="Pfam" id="PF00640">
    <property type="entry name" value="PID"/>
    <property type="match status" value="1"/>
</dbReference>
<comment type="caution">
    <text evidence="8">The sequence shown here is derived from an EMBL/GenBank/DDBJ whole genome shotgun (WGS) entry which is preliminary data.</text>
</comment>
<feature type="region of interest" description="Disordered" evidence="6">
    <location>
        <begin position="618"/>
        <end position="642"/>
    </location>
</feature>
<dbReference type="PANTHER" id="PTHR11232">
    <property type="entry name" value="PHOSPHOTYROSINE INTERACTION DOMAIN-CONTAINING FAMILY MEMBER"/>
    <property type="match status" value="1"/>
</dbReference>
<sequence length="740" mass="78792">MASTLMFWNKQNSNNSNNNNGSSNGNGNSHNGSDAKNTKNGRNWLHAPDVLVNGHVAYLVKFLGSTPVEQAKGIEVVKEAIRRLQFTQQMKKAEGGSNVKTKKVEITVSVDGVAIQEPRTQTILHQFPLHKISYCADEKGVKKFFSFIAKTSPAGGSGNGSLSAASDDTHSSHSRDLEQDGQQQQHECFVFVSSKLASDITLTIGQAFDLAYRRYVSDSGKTGDAGKLQSQNKQLENAVTVYRQRLRDLSELVSKPDLDKLLLRLGLRDICEMPPALENGVDHSHHHNNNNNHSNHMAAMNGNKTPDLGIDVSLPNNDDQLLIETSPKHFAPIVPPRNIQNQINSTLEAFKPSVGTKMEGLLLNSDSDSDFDPRAPDNDSPSQMGLGGSNGNKISNDLFGFEPPKQSVGQQLFSSSSNNHTSFTNGNSGITSNGFGAPTSPPPMLAPPPQKSAPRRTTTSAHQNNNNVTNGNGYQDLFGSAPFNPQTAGDTTTFDSSSFDATGLSASSFSDELKTLADNSSKLDSVLALNSSLYKTPPPANTSSPNASAGSKTNPFAAFTGPAVAKLRSANPLGAATKLNTATYDMFQNTTDTDQLTGSCSSSGVSCSGLSSFGTSANSTSTAPNYHVSSHQHQVSSSTTAAADASESSDALFQDFALSAFNEFKRDLSNSNQQQQQRRGCGGGAGENNSKQRMSSTMNPVTHHHAPAAGGGARLIPEKTTSKNGLFSSDDLLDTFDPLK</sequence>
<evidence type="ECO:0000256" key="6">
    <source>
        <dbReference type="SAM" id="MobiDB-lite"/>
    </source>
</evidence>
<dbReference type="GO" id="GO:0043277">
    <property type="term" value="P:apoptotic cell clearance"/>
    <property type="evidence" value="ECO:0007669"/>
    <property type="project" value="UniProtKB-ARBA"/>
</dbReference>
<dbReference type="AlphaFoldDB" id="A0ABD1CLV7"/>
<feature type="region of interest" description="Disordered" evidence="6">
    <location>
        <begin position="667"/>
        <end position="740"/>
    </location>
</feature>
<evidence type="ECO:0000256" key="2">
    <source>
        <dbReference type="ARBA" id="ARBA00022490"/>
    </source>
</evidence>
<dbReference type="Gene3D" id="2.30.29.30">
    <property type="entry name" value="Pleckstrin-homology domain (PH domain)/Phosphotyrosine-binding domain (PTB)"/>
    <property type="match status" value="1"/>
</dbReference>
<proteinExistence type="inferred from homology"/>
<dbReference type="InterPro" id="IPR011993">
    <property type="entry name" value="PH-like_dom_sf"/>
</dbReference>